<comment type="function">
    <text evidence="9">Part of the twin-arginine translocation (Tat) system that transports large folded proteins containing a characteristic twin-arginine motif in their signal peptide across membranes. TatA could form the protein-conducting channel of the Tat system.</text>
</comment>
<keyword evidence="2 9" id="KW-0813">Transport</keyword>
<evidence type="ECO:0000313" key="12">
    <source>
        <dbReference type="Proteomes" id="UP000076923"/>
    </source>
</evidence>
<gene>
    <name evidence="9" type="primary">tatA</name>
    <name evidence="11" type="ORF">LPB303_02535</name>
</gene>
<evidence type="ECO:0000256" key="9">
    <source>
        <dbReference type="HAMAP-Rule" id="MF_00236"/>
    </source>
</evidence>
<keyword evidence="4 9" id="KW-0812">Transmembrane</keyword>
<evidence type="ECO:0000256" key="1">
    <source>
        <dbReference type="ARBA" id="ARBA00004162"/>
    </source>
</evidence>
<keyword evidence="8 9" id="KW-0472">Membrane</keyword>
<dbReference type="GO" id="GO:0043953">
    <property type="term" value="P:protein transport by the Tat complex"/>
    <property type="evidence" value="ECO:0007669"/>
    <property type="project" value="UniProtKB-UniRule"/>
</dbReference>
<dbReference type="OrthoDB" id="1525160at2"/>
<dbReference type="Proteomes" id="UP000076923">
    <property type="component" value="Unassembled WGS sequence"/>
</dbReference>
<sequence>MNTILLFISGPEIMVVMLIVVMLFGADKIPEIARGLGKGMRQVKDATNDIKREINESSKLPKAETDSAKEVTQGVGEDFKKIQNDLNKGINSVKQDIEDLTGPIKRNF</sequence>
<keyword evidence="12" id="KW-1185">Reference proteome</keyword>
<dbReference type="HAMAP" id="MF_00236">
    <property type="entry name" value="TatA_E"/>
    <property type="match status" value="1"/>
</dbReference>
<feature type="region of interest" description="Disordered" evidence="10">
    <location>
        <begin position="54"/>
        <end position="74"/>
    </location>
</feature>
<comment type="subcellular location">
    <subcellularLocation>
        <location evidence="1 9">Cell membrane</location>
        <topology evidence="1 9">Single-pass membrane protein</topology>
    </subcellularLocation>
</comment>
<name>A0A176TF88_9FLAO</name>
<keyword evidence="3 9" id="KW-1003">Cell membrane</keyword>
<evidence type="ECO:0000256" key="5">
    <source>
        <dbReference type="ARBA" id="ARBA00022927"/>
    </source>
</evidence>
<dbReference type="Gene3D" id="1.20.5.3310">
    <property type="match status" value="1"/>
</dbReference>
<keyword evidence="6 9" id="KW-1133">Transmembrane helix</keyword>
<evidence type="ECO:0000256" key="2">
    <source>
        <dbReference type="ARBA" id="ARBA00022448"/>
    </source>
</evidence>
<dbReference type="Pfam" id="PF02416">
    <property type="entry name" value="TatA_B_E"/>
    <property type="match status" value="1"/>
</dbReference>
<dbReference type="GO" id="GO:0033281">
    <property type="term" value="C:TAT protein transport complex"/>
    <property type="evidence" value="ECO:0007669"/>
    <property type="project" value="UniProtKB-UniRule"/>
</dbReference>
<dbReference type="NCBIfam" id="TIGR01411">
    <property type="entry name" value="tatAE"/>
    <property type="match status" value="1"/>
</dbReference>
<dbReference type="RefSeq" id="WP_068447797.1">
    <property type="nucleotide sequence ID" value="NZ_CANKUV010000002.1"/>
</dbReference>
<evidence type="ECO:0000256" key="3">
    <source>
        <dbReference type="ARBA" id="ARBA00022475"/>
    </source>
</evidence>
<dbReference type="GO" id="GO:0008320">
    <property type="term" value="F:protein transmembrane transporter activity"/>
    <property type="evidence" value="ECO:0007669"/>
    <property type="project" value="UniProtKB-UniRule"/>
</dbReference>
<evidence type="ECO:0000256" key="4">
    <source>
        <dbReference type="ARBA" id="ARBA00022692"/>
    </source>
</evidence>
<accession>A0A176TF88</accession>
<dbReference type="PANTHER" id="PTHR42982:SF1">
    <property type="entry name" value="SEC-INDEPENDENT PROTEIN TRANSLOCASE PROTEIN TATA"/>
    <property type="match status" value="1"/>
</dbReference>
<evidence type="ECO:0000313" key="11">
    <source>
        <dbReference type="EMBL" id="OAD46429.1"/>
    </source>
</evidence>
<evidence type="ECO:0000256" key="6">
    <source>
        <dbReference type="ARBA" id="ARBA00022989"/>
    </source>
</evidence>
<evidence type="ECO:0000256" key="10">
    <source>
        <dbReference type="SAM" id="MobiDB-lite"/>
    </source>
</evidence>
<organism evidence="11 12">
    <name type="scientific">Polaribacter atrinae</name>
    <dbReference type="NCBI Taxonomy" id="1333662"/>
    <lineage>
        <taxon>Bacteria</taxon>
        <taxon>Pseudomonadati</taxon>
        <taxon>Bacteroidota</taxon>
        <taxon>Flavobacteriia</taxon>
        <taxon>Flavobacteriales</taxon>
        <taxon>Flavobacteriaceae</taxon>
    </lineage>
</organism>
<reference evidence="11 12" key="1">
    <citation type="submission" date="2016-02" db="EMBL/GenBank/DDBJ databases">
        <title>Draft genome sequence of Polaribacter atrinae KACC17473.</title>
        <authorList>
            <person name="Shin S.-K."/>
            <person name="Yi H."/>
        </authorList>
    </citation>
    <scope>NUCLEOTIDE SEQUENCE [LARGE SCALE GENOMIC DNA]</scope>
    <source>
        <strain evidence="11 12">KACC 17473</strain>
    </source>
</reference>
<dbReference type="InterPro" id="IPR003369">
    <property type="entry name" value="TatA/B/E"/>
</dbReference>
<keyword evidence="7 9" id="KW-0811">Translocation</keyword>
<protein>
    <recommendedName>
        <fullName evidence="9">Sec-independent protein translocase protein TatA</fullName>
    </recommendedName>
</protein>
<comment type="similarity">
    <text evidence="9">Belongs to the TatA/E family.</text>
</comment>
<evidence type="ECO:0000256" key="8">
    <source>
        <dbReference type="ARBA" id="ARBA00023136"/>
    </source>
</evidence>
<comment type="subunit">
    <text evidence="9">Forms a complex with TatC.</text>
</comment>
<proteinExistence type="inferred from homology"/>
<dbReference type="PANTHER" id="PTHR42982">
    <property type="entry name" value="SEC-INDEPENDENT PROTEIN TRANSLOCASE PROTEIN TATA"/>
    <property type="match status" value="1"/>
</dbReference>
<keyword evidence="5 9" id="KW-0653">Protein transport</keyword>
<dbReference type="EMBL" id="LVWE01000003">
    <property type="protein sequence ID" value="OAD46429.1"/>
    <property type="molecule type" value="Genomic_DNA"/>
</dbReference>
<feature type="transmembrane region" description="Helical" evidence="9">
    <location>
        <begin position="6"/>
        <end position="26"/>
    </location>
</feature>
<comment type="caution">
    <text evidence="11">The sequence shown here is derived from an EMBL/GenBank/DDBJ whole genome shotgun (WGS) entry which is preliminary data.</text>
</comment>
<dbReference type="AlphaFoldDB" id="A0A176TF88"/>
<dbReference type="STRING" id="1333662.LPB303_02535"/>
<dbReference type="InterPro" id="IPR006312">
    <property type="entry name" value="TatA/E"/>
</dbReference>
<evidence type="ECO:0000256" key="7">
    <source>
        <dbReference type="ARBA" id="ARBA00023010"/>
    </source>
</evidence>
<feature type="compositionally biased region" description="Basic and acidic residues" evidence="10">
    <location>
        <begin position="54"/>
        <end position="69"/>
    </location>
</feature>